<evidence type="ECO:0000313" key="7">
    <source>
        <dbReference type="EMBL" id="VFD36698.1"/>
    </source>
</evidence>
<keyword evidence="4" id="KW-0804">Transcription</keyword>
<evidence type="ECO:0000313" key="8">
    <source>
        <dbReference type="Proteomes" id="UP000411588"/>
    </source>
</evidence>
<dbReference type="Gene3D" id="1.10.10.10">
    <property type="entry name" value="Winged helix-like DNA-binding domain superfamily/Winged helix DNA-binding domain"/>
    <property type="match status" value="1"/>
</dbReference>
<dbReference type="PANTHER" id="PTHR43133">
    <property type="entry name" value="RNA POLYMERASE ECF-TYPE SIGMA FACTO"/>
    <property type="match status" value="1"/>
</dbReference>
<dbReference type="GO" id="GO:0006352">
    <property type="term" value="P:DNA-templated transcription initiation"/>
    <property type="evidence" value="ECO:0007669"/>
    <property type="project" value="InterPro"/>
</dbReference>
<evidence type="ECO:0000256" key="3">
    <source>
        <dbReference type="ARBA" id="ARBA00023082"/>
    </source>
</evidence>
<dbReference type="InterPro" id="IPR013325">
    <property type="entry name" value="RNA_pol_sigma_r2"/>
</dbReference>
<dbReference type="Pfam" id="PF04542">
    <property type="entry name" value="Sigma70_r2"/>
    <property type="match status" value="1"/>
</dbReference>
<dbReference type="CDD" id="cd06171">
    <property type="entry name" value="Sigma70_r4"/>
    <property type="match status" value="1"/>
</dbReference>
<proteinExistence type="inferred from homology"/>
<accession>A0AB74QJP9</accession>
<dbReference type="SUPFAM" id="SSF88946">
    <property type="entry name" value="Sigma2 domain of RNA polymerase sigma factors"/>
    <property type="match status" value="1"/>
</dbReference>
<comment type="similarity">
    <text evidence="1">Belongs to the sigma-70 factor family. ECF subfamily.</text>
</comment>
<evidence type="ECO:0000259" key="5">
    <source>
        <dbReference type="Pfam" id="PF04542"/>
    </source>
</evidence>
<dbReference type="SUPFAM" id="SSF88659">
    <property type="entry name" value="Sigma3 and sigma4 domains of RNA polymerase sigma factors"/>
    <property type="match status" value="1"/>
</dbReference>
<protein>
    <submittedName>
        <fullName evidence="7">RNA polymerase sigma-70 factor</fullName>
    </submittedName>
</protein>
<evidence type="ECO:0000259" key="6">
    <source>
        <dbReference type="Pfam" id="PF08281"/>
    </source>
</evidence>
<gene>
    <name evidence="7" type="primary">sigV_2</name>
    <name evidence="7" type="ORF">SAMEA1402399_04117</name>
</gene>
<feature type="domain" description="RNA polymerase sigma-70 region 2" evidence="5">
    <location>
        <begin position="39"/>
        <end position="93"/>
    </location>
</feature>
<dbReference type="Proteomes" id="UP000411588">
    <property type="component" value="Unassembled WGS sequence"/>
</dbReference>
<evidence type="ECO:0000256" key="4">
    <source>
        <dbReference type="ARBA" id="ARBA00023163"/>
    </source>
</evidence>
<reference evidence="7 8" key="1">
    <citation type="submission" date="2019-02" db="EMBL/GenBank/DDBJ databases">
        <authorList>
            <consortium name="Pathogen Informatics"/>
        </authorList>
    </citation>
    <scope>NUCLEOTIDE SEQUENCE [LARGE SCALE GENOMIC DNA]</scope>
    <source>
        <strain evidence="8">clo34</strain>
    </source>
</reference>
<dbReference type="AlphaFoldDB" id="A0AB74QJP9"/>
<dbReference type="GO" id="GO:0016987">
    <property type="term" value="F:sigma factor activity"/>
    <property type="evidence" value="ECO:0007669"/>
    <property type="project" value="UniProtKB-KW"/>
</dbReference>
<dbReference type="InterPro" id="IPR039425">
    <property type="entry name" value="RNA_pol_sigma-70-like"/>
</dbReference>
<dbReference type="RefSeq" id="WP_077701712.1">
    <property type="nucleotide sequence ID" value="NZ_BITU01000105.1"/>
</dbReference>
<dbReference type="InterPro" id="IPR007627">
    <property type="entry name" value="RNA_pol_sigma70_r2"/>
</dbReference>
<keyword evidence="2" id="KW-0805">Transcription regulation</keyword>
<dbReference type="PANTHER" id="PTHR43133:SF51">
    <property type="entry name" value="RNA POLYMERASE SIGMA FACTOR"/>
    <property type="match status" value="1"/>
</dbReference>
<dbReference type="InterPro" id="IPR013324">
    <property type="entry name" value="RNA_pol_sigma_r3/r4-like"/>
</dbReference>
<comment type="caution">
    <text evidence="7">The sequence shown here is derived from an EMBL/GenBank/DDBJ whole genome shotgun (WGS) entry which is preliminary data.</text>
</comment>
<dbReference type="Gene3D" id="1.10.1740.10">
    <property type="match status" value="1"/>
</dbReference>
<evidence type="ECO:0000256" key="1">
    <source>
        <dbReference type="ARBA" id="ARBA00010641"/>
    </source>
</evidence>
<sequence>MRKLSSFKNLINQNQNDNDNMVISAINGNKHAIEQLINEQKEYLYKTAFLYTKDENEAMDICQETIYKTILNIHKLREPSCFKTWMTKILINNVNEVNRNKIKIFDNDFQIELIKDISYEKLEEKLDLYSAIDLLEEKFKTPIIFQYFQDMTIKEIAEVLECNENTVKTYLRRGKKKLYEILMRGEIDEKVR</sequence>
<dbReference type="GO" id="GO:0003677">
    <property type="term" value="F:DNA binding"/>
    <property type="evidence" value="ECO:0007669"/>
    <property type="project" value="InterPro"/>
</dbReference>
<dbReference type="InterPro" id="IPR014284">
    <property type="entry name" value="RNA_pol_sigma-70_dom"/>
</dbReference>
<feature type="domain" description="RNA polymerase sigma factor 70 region 4 type 2" evidence="6">
    <location>
        <begin position="127"/>
        <end position="178"/>
    </location>
</feature>
<keyword evidence="3" id="KW-0731">Sigma factor</keyword>
<dbReference type="NCBIfam" id="TIGR02937">
    <property type="entry name" value="sigma70-ECF"/>
    <property type="match status" value="1"/>
</dbReference>
<dbReference type="Pfam" id="PF08281">
    <property type="entry name" value="Sigma70_r4_2"/>
    <property type="match status" value="1"/>
</dbReference>
<name>A0AB74QJP9_CLODI</name>
<dbReference type="InterPro" id="IPR013249">
    <property type="entry name" value="RNA_pol_sigma70_r4_t2"/>
</dbReference>
<organism evidence="7 8">
    <name type="scientific">Clostridioides difficile</name>
    <name type="common">Peptoclostridium difficile</name>
    <dbReference type="NCBI Taxonomy" id="1496"/>
    <lineage>
        <taxon>Bacteria</taxon>
        <taxon>Bacillati</taxon>
        <taxon>Bacillota</taxon>
        <taxon>Clostridia</taxon>
        <taxon>Peptostreptococcales</taxon>
        <taxon>Peptostreptococcaceae</taxon>
        <taxon>Clostridioides</taxon>
    </lineage>
</organism>
<dbReference type="EMBL" id="CAADAN010000030">
    <property type="protein sequence ID" value="VFD36698.1"/>
    <property type="molecule type" value="Genomic_DNA"/>
</dbReference>
<evidence type="ECO:0000256" key="2">
    <source>
        <dbReference type="ARBA" id="ARBA00023015"/>
    </source>
</evidence>
<dbReference type="InterPro" id="IPR036388">
    <property type="entry name" value="WH-like_DNA-bd_sf"/>
</dbReference>